<evidence type="ECO:0000313" key="3">
    <source>
        <dbReference type="Proteomes" id="UP000199820"/>
    </source>
</evidence>
<gene>
    <name evidence="2" type="ORF">SAMN04487771_101431</name>
</gene>
<evidence type="ECO:0000256" key="1">
    <source>
        <dbReference type="SAM" id="MobiDB-lite"/>
    </source>
</evidence>
<reference evidence="2 3" key="1">
    <citation type="submission" date="2016-10" db="EMBL/GenBank/DDBJ databases">
        <authorList>
            <person name="de Groot N.N."/>
        </authorList>
    </citation>
    <scope>NUCLEOTIDE SEQUENCE [LARGE SCALE GENOMIC DNA]</scope>
    <source>
        <strain evidence="2 3">KH1P1</strain>
    </source>
</reference>
<sequence length="264" mass="28975">MRGYRYIAAVLMAAGAVVLMNGCGSAKKASDGASSVSTAENRMEESNSAAKEESIDTEETKASEAISKENDSGHAVLDEAASKEKNNEKAALPAYEYPGPELYYTVLYDYMAKELGQYFDAADVGIPCPVIIYEDERNKEDIRVYGDFQFYNYSLDSDTLKTESGGSFPGCIHIKSTDSGYEVTGFDRVEDGSGFTTSAKKIFGSHYDAYISRDEKEAEKTRAQIIANYVAANGLGITQYQDYGWDPVKLPEENIDSFYSNLDG</sequence>
<dbReference type="eggNOG" id="ENOG50333DD">
    <property type="taxonomic scope" value="Bacteria"/>
</dbReference>
<keyword evidence="3" id="KW-1185">Reference proteome</keyword>
<dbReference type="Proteomes" id="UP000199820">
    <property type="component" value="Unassembled WGS sequence"/>
</dbReference>
<dbReference type="OrthoDB" id="2004094at2"/>
<proteinExistence type="predicted"/>
<accession>A0A1I0DST9</accession>
<evidence type="ECO:0000313" key="2">
    <source>
        <dbReference type="EMBL" id="SET35658.1"/>
    </source>
</evidence>
<dbReference type="EMBL" id="FOIL01000014">
    <property type="protein sequence ID" value="SET35658.1"/>
    <property type="molecule type" value="Genomic_DNA"/>
</dbReference>
<feature type="region of interest" description="Disordered" evidence="1">
    <location>
        <begin position="29"/>
        <end position="74"/>
    </location>
</feature>
<protein>
    <submittedName>
        <fullName evidence="2">Uncharacterized protein</fullName>
    </submittedName>
</protein>
<feature type="compositionally biased region" description="Basic and acidic residues" evidence="1">
    <location>
        <begin position="41"/>
        <end position="74"/>
    </location>
</feature>
<dbReference type="RefSeq" id="WP_074649202.1">
    <property type="nucleotide sequence ID" value="NZ_FOIL01000014.1"/>
</dbReference>
<dbReference type="AlphaFoldDB" id="A0A1I0DST9"/>
<organism evidence="2 3">
    <name type="scientific">[Clostridium] aminophilum</name>
    <dbReference type="NCBI Taxonomy" id="1526"/>
    <lineage>
        <taxon>Bacteria</taxon>
        <taxon>Bacillati</taxon>
        <taxon>Bacillota</taxon>
        <taxon>Clostridia</taxon>
        <taxon>Lachnospirales</taxon>
        <taxon>Lachnospiraceae</taxon>
    </lineage>
</organism>
<name>A0A1I0DST9_9FIRM</name>